<comment type="caution">
    <text evidence="1">The sequence shown here is derived from an EMBL/GenBank/DDBJ whole genome shotgun (WGS) entry which is preliminary data.</text>
</comment>
<dbReference type="Proteomes" id="UP001470230">
    <property type="component" value="Unassembled WGS sequence"/>
</dbReference>
<sequence length="362" mass="43765">MIQGPLSRLKDVQNDFLEFIDSDNEKLIGNLVDQKIYENRQELRAFLHILFNISNNHYRNHNFFQKIFQILVILKNDIINFFSNDEIFNIFKDNKRILLFLIEEKIITITKSISLKMIENEYYLKKYPHYFFQEIKTFINNDKIINKIKEELPEDYETQYENLRSIGENENYICQLIRNDDVVQFIKYINQNNYSLNSQINNSIFETNSFLSDKKPTFIEYSAFYGSIQIYKFLIMNQVQMTDSLCFYAIHGLNPELFHMIEENNEIKISYEKCLMESIMCHHNDFAKYFIDNFIQDINEKIFKQSLKYYNMAFIEETFINESILFELCKYDWVIFVDKILENNDIDINMKKILTNLYSFLI</sequence>
<keyword evidence="2" id="KW-1185">Reference proteome</keyword>
<evidence type="ECO:0000313" key="1">
    <source>
        <dbReference type="EMBL" id="KAK8884315.1"/>
    </source>
</evidence>
<dbReference type="PANTHER" id="PTHR24159">
    <property type="match status" value="1"/>
</dbReference>
<gene>
    <name evidence="1" type="ORF">M9Y10_043423</name>
</gene>
<protein>
    <recommendedName>
        <fullName evidence="3">DUF3447 domain-containing protein</fullName>
    </recommendedName>
</protein>
<evidence type="ECO:0000313" key="2">
    <source>
        <dbReference type="Proteomes" id="UP001470230"/>
    </source>
</evidence>
<organism evidence="1 2">
    <name type="scientific">Tritrichomonas musculus</name>
    <dbReference type="NCBI Taxonomy" id="1915356"/>
    <lineage>
        <taxon>Eukaryota</taxon>
        <taxon>Metamonada</taxon>
        <taxon>Parabasalia</taxon>
        <taxon>Tritrichomonadida</taxon>
        <taxon>Tritrichomonadidae</taxon>
        <taxon>Tritrichomonas</taxon>
    </lineage>
</organism>
<proteinExistence type="predicted"/>
<dbReference type="PANTHER" id="PTHR24159:SF5">
    <property type="entry name" value="ANK_REP_REGION DOMAIN-CONTAINING PROTEIN"/>
    <property type="match status" value="1"/>
</dbReference>
<accession>A0ABR2K2J7</accession>
<dbReference type="InterPro" id="IPR036770">
    <property type="entry name" value="Ankyrin_rpt-contain_sf"/>
</dbReference>
<dbReference type="EMBL" id="JAPFFF010000008">
    <property type="protein sequence ID" value="KAK8884315.1"/>
    <property type="molecule type" value="Genomic_DNA"/>
</dbReference>
<dbReference type="SUPFAM" id="SSF48403">
    <property type="entry name" value="Ankyrin repeat"/>
    <property type="match status" value="1"/>
</dbReference>
<name>A0ABR2K2J7_9EUKA</name>
<reference evidence="1 2" key="1">
    <citation type="submission" date="2024-04" db="EMBL/GenBank/DDBJ databases">
        <title>Tritrichomonas musculus Genome.</title>
        <authorList>
            <person name="Alves-Ferreira E."/>
            <person name="Grigg M."/>
            <person name="Lorenzi H."/>
            <person name="Galac M."/>
        </authorList>
    </citation>
    <scope>NUCLEOTIDE SEQUENCE [LARGE SCALE GENOMIC DNA]</scope>
    <source>
        <strain evidence="1 2">EAF2021</strain>
    </source>
</reference>
<evidence type="ECO:0008006" key="3">
    <source>
        <dbReference type="Google" id="ProtNLM"/>
    </source>
</evidence>